<sequence length="89" mass="9955">MPPPCGVEEENKKLWKVITHLERKVDKRGRAIEGALRIKSLWLFDSDEPEHAEESKALATMYYSFQQALPGEEIGPGCDVKKNGTDGAI</sequence>
<reference evidence="1" key="1">
    <citation type="journal article" date="2014" name="Front. Microbiol.">
        <title>High frequency of phylogenetically diverse reductive dehalogenase-homologous genes in deep subseafloor sedimentary metagenomes.</title>
        <authorList>
            <person name="Kawai M."/>
            <person name="Futagami T."/>
            <person name="Toyoda A."/>
            <person name="Takaki Y."/>
            <person name="Nishi S."/>
            <person name="Hori S."/>
            <person name="Arai W."/>
            <person name="Tsubouchi T."/>
            <person name="Morono Y."/>
            <person name="Uchiyama I."/>
            <person name="Ito T."/>
            <person name="Fujiyama A."/>
            <person name="Inagaki F."/>
            <person name="Takami H."/>
        </authorList>
    </citation>
    <scope>NUCLEOTIDE SEQUENCE</scope>
    <source>
        <strain evidence="1">Expedition CK06-06</strain>
    </source>
</reference>
<organism evidence="1">
    <name type="scientific">marine sediment metagenome</name>
    <dbReference type="NCBI Taxonomy" id="412755"/>
    <lineage>
        <taxon>unclassified sequences</taxon>
        <taxon>metagenomes</taxon>
        <taxon>ecological metagenomes</taxon>
    </lineage>
</organism>
<dbReference type="AlphaFoldDB" id="X1S290"/>
<gene>
    <name evidence="1" type="ORF">S12H4_20003</name>
</gene>
<accession>X1S290</accession>
<proteinExistence type="predicted"/>
<evidence type="ECO:0000313" key="1">
    <source>
        <dbReference type="EMBL" id="GAI86968.1"/>
    </source>
</evidence>
<name>X1S290_9ZZZZ</name>
<comment type="caution">
    <text evidence="1">The sequence shown here is derived from an EMBL/GenBank/DDBJ whole genome shotgun (WGS) entry which is preliminary data.</text>
</comment>
<protein>
    <submittedName>
        <fullName evidence="1">Uncharacterized protein</fullName>
    </submittedName>
</protein>
<dbReference type="EMBL" id="BARW01010074">
    <property type="protein sequence ID" value="GAI86968.1"/>
    <property type="molecule type" value="Genomic_DNA"/>
</dbReference>